<comment type="caution">
    <text evidence="1">The sequence shown here is derived from an EMBL/GenBank/DDBJ whole genome shotgun (WGS) entry which is preliminary data.</text>
</comment>
<proteinExistence type="predicted"/>
<dbReference type="EMBL" id="JBHSIU010000041">
    <property type="protein sequence ID" value="MFC5002635.1"/>
    <property type="molecule type" value="Genomic_DNA"/>
</dbReference>
<name>A0ABV9W4X0_9ACTN</name>
<accession>A0ABV9W4X0</accession>
<evidence type="ECO:0000313" key="2">
    <source>
        <dbReference type="Proteomes" id="UP001595912"/>
    </source>
</evidence>
<evidence type="ECO:0008006" key="3">
    <source>
        <dbReference type="Google" id="ProtNLM"/>
    </source>
</evidence>
<organism evidence="1 2">
    <name type="scientific">Dactylosporangium cerinum</name>
    <dbReference type="NCBI Taxonomy" id="1434730"/>
    <lineage>
        <taxon>Bacteria</taxon>
        <taxon>Bacillati</taxon>
        <taxon>Actinomycetota</taxon>
        <taxon>Actinomycetes</taxon>
        <taxon>Micromonosporales</taxon>
        <taxon>Micromonosporaceae</taxon>
        <taxon>Dactylosporangium</taxon>
    </lineage>
</organism>
<reference evidence="2" key="1">
    <citation type="journal article" date="2019" name="Int. J. Syst. Evol. Microbiol.">
        <title>The Global Catalogue of Microorganisms (GCM) 10K type strain sequencing project: providing services to taxonomists for standard genome sequencing and annotation.</title>
        <authorList>
            <consortium name="The Broad Institute Genomics Platform"/>
            <consortium name="The Broad Institute Genome Sequencing Center for Infectious Disease"/>
            <person name="Wu L."/>
            <person name="Ma J."/>
        </authorList>
    </citation>
    <scope>NUCLEOTIDE SEQUENCE [LARGE SCALE GENOMIC DNA]</scope>
    <source>
        <strain evidence="2">CGMCC 4.7152</strain>
    </source>
</reference>
<evidence type="ECO:0000313" key="1">
    <source>
        <dbReference type="EMBL" id="MFC5002635.1"/>
    </source>
</evidence>
<dbReference type="RefSeq" id="WP_380120857.1">
    <property type="nucleotide sequence ID" value="NZ_JBHSIU010000041.1"/>
</dbReference>
<keyword evidence="2" id="KW-1185">Reference proteome</keyword>
<dbReference type="Proteomes" id="UP001595912">
    <property type="component" value="Unassembled WGS sequence"/>
</dbReference>
<protein>
    <recommendedName>
        <fullName evidence="3">ISAs1 family transposase</fullName>
    </recommendedName>
</protein>
<gene>
    <name evidence="1" type="ORF">ACFPIJ_32995</name>
</gene>
<sequence>MHLADWIRGHWSIETKIHRVRDVTHDKDRSQIRTGTGPHVMAALRLAGATNIAAANRHHARNPDRALVLLGINERLCRGPA</sequence>